<dbReference type="HAMAP" id="MF_00087">
    <property type="entry name" value="Glu_tRNA_reductase"/>
    <property type="match status" value="1"/>
</dbReference>
<dbReference type="InterPro" id="IPR018214">
    <property type="entry name" value="GluRdtase_CS"/>
</dbReference>
<feature type="binding site" evidence="9 11">
    <location>
        <begin position="109"/>
        <end position="111"/>
    </location>
    <ligand>
        <name>substrate</name>
    </ligand>
</feature>
<dbReference type="Gene3D" id="3.40.50.720">
    <property type="entry name" value="NAD(P)-binding Rossmann-like Domain"/>
    <property type="match status" value="1"/>
</dbReference>
<comment type="domain">
    <text evidence="9">Possesses an unusual extended V-shaped dimeric structure with each monomer consisting of three distinct domains arranged along a curved 'spinal' alpha-helix. The N-terminal catalytic domain specifically recognizes the glutamate moiety of the substrate. The second domain is the NADPH-binding domain, and the third C-terminal domain is responsible for dimerization.</text>
</comment>
<keyword evidence="4 9" id="KW-0521">NADP</keyword>
<evidence type="ECO:0000256" key="3">
    <source>
        <dbReference type="ARBA" id="ARBA00012970"/>
    </source>
</evidence>
<dbReference type="Pfam" id="PF00745">
    <property type="entry name" value="GlutR_dimer"/>
    <property type="match status" value="1"/>
</dbReference>
<dbReference type="GO" id="GO:0019353">
    <property type="term" value="P:protoporphyrinogen IX biosynthetic process from glutamate"/>
    <property type="evidence" value="ECO:0007669"/>
    <property type="project" value="TreeGrafter"/>
</dbReference>
<evidence type="ECO:0000256" key="12">
    <source>
        <dbReference type="PIRSR" id="PIRSR000445-3"/>
    </source>
</evidence>
<organism evidence="18 19">
    <name type="scientific">Pajaroellobacter abortibovis</name>
    <dbReference type="NCBI Taxonomy" id="1882918"/>
    <lineage>
        <taxon>Bacteria</taxon>
        <taxon>Pseudomonadati</taxon>
        <taxon>Myxococcota</taxon>
        <taxon>Polyangia</taxon>
        <taxon>Polyangiales</taxon>
        <taxon>Polyangiaceae</taxon>
    </lineage>
</organism>
<feature type="binding site" evidence="9 11">
    <location>
        <position position="115"/>
    </location>
    <ligand>
        <name>substrate</name>
    </ligand>
</feature>
<evidence type="ECO:0000256" key="8">
    <source>
        <dbReference type="ARBA" id="ARBA00068659"/>
    </source>
</evidence>
<dbReference type="EC" id="1.2.1.70" evidence="3 9"/>
<dbReference type="UniPathway" id="UPA00251">
    <property type="reaction ID" value="UER00316"/>
</dbReference>
<dbReference type="FunFam" id="3.40.50.720:FF:000031">
    <property type="entry name" value="Glutamyl-tRNA reductase"/>
    <property type="match status" value="1"/>
</dbReference>
<dbReference type="SUPFAM" id="SSF69742">
    <property type="entry name" value="Glutamyl tRNA-reductase catalytic, N-terminal domain"/>
    <property type="match status" value="1"/>
</dbReference>
<feature type="binding site" evidence="9 11">
    <location>
        <position position="104"/>
    </location>
    <ligand>
        <name>substrate</name>
    </ligand>
</feature>
<dbReference type="RefSeq" id="WP_075276042.1">
    <property type="nucleotide sequence ID" value="NZ_CP016908.1"/>
</dbReference>
<protein>
    <recommendedName>
        <fullName evidence="8 9">Glutamyl-tRNA reductase</fullName>
        <shortName evidence="9">GluTR</shortName>
        <ecNumber evidence="3 9">1.2.1.70</ecNumber>
    </recommendedName>
</protein>
<comment type="catalytic activity">
    <reaction evidence="7 9 14">
        <text>(S)-4-amino-5-oxopentanoate + tRNA(Glu) + NADP(+) = L-glutamyl-tRNA(Glu) + NADPH + H(+)</text>
        <dbReference type="Rhea" id="RHEA:12344"/>
        <dbReference type="Rhea" id="RHEA-COMP:9663"/>
        <dbReference type="Rhea" id="RHEA-COMP:9680"/>
        <dbReference type="ChEBI" id="CHEBI:15378"/>
        <dbReference type="ChEBI" id="CHEBI:57501"/>
        <dbReference type="ChEBI" id="CHEBI:57783"/>
        <dbReference type="ChEBI" id="CHEBI:58349"/>
        <dbReference type="ChEBI" id="CHEBI:78442"/>
        <dbReference type="ChEBI" id="CHEBI:78520"/>
        <dbReference type="EC" id="1.2.1.70"/>
    </reaction>
</comment>
<dbReference type="GO" id="GO:0008883">
    <property type="term" value="F:glutamyl-tRNA reductase activity"/>
    <property type="evidence" value="ECO:0007669"/>
    <property type="project" value="UniProtKB-UniRule"/>
</dbReference>
<evidence type="ECO:0000313" key="19">
    <source>
        <dbReference type="Proteomes" id="UP000185544"/>
    </source>
</evidence>
<feature type="domain" description="Tetrapyrrole biosynthesis glutamyl-tRNA reductase dimerisation" evidence="15">
    <location>
        <begin position="315"/>
        <end position="414"/>
    </location>
</feature>
<dbReference type="FunFam" id="3.30.460.30:FF:000001">
    <property type="entry name" value="Glutamyl-tRNA reductase"/>
    <property type="match status" value="1"/>
</dbReference>
<evidence type="ECO:0000256" key="6">
    <source>
        <dbReference type="ARBA" id="ARBA00023244"/>
    </source>
</evidence>
<dbReference type="PROSITE" id="PS00747">
    <property type="entry name" value="GLUTR"/>
    <property type="match status" value="1"/>
</dbReference>
<sequence>MIILMGLSHHTASLQVREKLVIDTGALSRVLLQLKSRKEIGEAVILSTCNRFEVYAYAHRGIEKAKRAIGEVIAALNALPPCLYERGGNAAIRHLFRVACSLDSMVVGEPQILGQVKNAYEMAKQNKLVGPFLSRSFHSAFHVAKRVRARTAIGTGMVSIGSIAVDIARRIFGDLSSRTILLLGAGRMAEAVAKRLGKGEKSIRVCNRNNGRAQALADSFSGVAVPWSELETNLTQADIVIVSTASCGFVISCEMVKRVMKKRRGAPLFFLDIAMPRNVDPQVHQLENVFVFNLEDILHQARQGAQQRGQKVVMAEAMIEEEVSRLDAWFKERMIQPTVVALRSKLHETMLVELEHTYSLRLQHLKEEDKQILGQMIESAINKFLHLPIARIKEGAKNGNGRVMEDVLRQIFDIHSGHPLLHS</sequence>
<dbReference type="SUPFAM" id="SSF51735">
    <property type="entry name" value="NAD(P)-binding Rossmann-fold domains"/>
    <property type="match status" value="1"/>
</dbReference>
<evidence type="ECO:0000259" key="15">
    <source>
        <dbReference type="Pfam" id="PF00745"/>
    </source>
</evidence>
<feature type="site" description="Important for activity" evidence="9 13">
    <location>
        <position position="94"/>
    </location>
</feature>
<dbReference type="NCBIfam" id="TIGR01035">
    <property type="entry name" value="hemA"/>
    <property type="match status" value="1"/>
</dbReference>
<comment type="function">
    <text evidence="9">Catalyzes the NADPH-dependent reduction of glutamyl-tRNA(Glu) to glutamate 1-semialdehyde (GSA).</text>
</comment>
<dbReference type="InterPro" id="IPR006151">
    <property type="entry name" value="Shikm_DH/Glu-tRNA_Rdtase"/>
</dbReference>
<evidence type="ECO:0000256" key="11">
    <source>
        <dbReference type="PIRSR" id="PIRSR000445-2"/>
    </source>
</evidence>
<dbReference type="InterPro" id="IPR015896">
    <property type="entry name" value="4pyrrol_synth_GluRdtase_dimer"/>
</dbReference>
<dbReference type="PANTHER" id="PTHR43013:SF1">
    <property type="entry name" value="GLUTAMYL-TRNA REDUCTASE"/>
    <property type="match status" value="1"/>
</dbReference>
<dbReference type="Pfam" id="PF05201">
    <property type="entry name" value="GlutR_N"/>
    <property type="match status" value="1"/>
</dbReference>
<feature type="binding site" evidence="9 11">
    <location>
        <begin position="48"/>
        <end position="51"/>
    </location>
    <ligand>
        <name>substrate</name>
    </ligand>
</feature>
<comment type="subunit">
    <text evidence="9">Homodimer.</text>
</comment>
<evidence type="ECO:0000256" key="14">
    <source>
        <dbReference type="RuleBase" id="RU000584"/>
    </source>
</evidence>
<dbReference type="STRING" id="1882918.BCY86_00890"/>
<reference evidence="18 19" key="1">
    <citation type="submission" date="2016-08" db="EMBL/GenBank/DDBJ databases">
        <title>Identification and validation of antigenic proteins from Pajaroellobacter abortibovis using de-novo genome sequence assembly and reverse vaccinology.</title>
        <authorList>
            <person name="Welly B.T."/>
            <person name="Miller M.R."/>
            <person name="Stott J.L."/>
            <person name="Blanchard M.T."/>
            <person name="Islas-Trejo A.D."/>
            <person name="O'Rourke S.M."/>
            <person name="Young A.E."/>
            <person name="Medrano J.F."/>
            <person name="Van Eenennaam A.L."/>
        </authorList>
    </citation>
    <scope>NUCLEOTIDE SEQUENCE [LARGE SCALE GENOMIC DNA]</scope>
    <source>
        <strain evidence="18 19">BTF92-0548A/99-0131</strain>
    </source>
</reference>
<dbReference type="Gene3D" id="3.30.460.30">
    <property type="entry name" value="Glutamyl-tRNA reductase, N-terminal domain"/>
    <property type="match status" value="1"/>
</dbReference>
<evidence type="ECO:0000313" key="18">
    <source>
        <dbReference type="EMBL" id="APR99394.1"/>
    </source>
</evidence>
<dbReference type="KEGG" id="pabo:BCY86_00890"/>
<keyword evidence="6 9" id="KW-0627">Porphyrin biosynthesis</keyword>
<keyword evidence="5 9" id="KW-0560">Oxidoreductase</keyword>
<dbReference type="InterPro" id="IPR036343">
    <property type="entry name" value="GluRdtase_N_sf"/>
</dbReference>
<dbReference type="InterPro" id="IPR000343">
    <property type="entry name" value="4pyrrol_synth_GluRdtase"/>
</dbReference>
<evidence type="ECO:0000259" key="17">
    <source>
        <dbReference type="Pfam" id="PF05201"/>
    </source>
</evidence>
<evidence type="ECO:0000256" key="10">
    <source>
        <dbReference type="PIRSR" id="PIRSR000445-1"/>
    </source>
</evidence>
<dbReference type="PIRSF" id="PIRSF000445">
    <property type="entry name" value="4pyrrol_synth_GluRdtase"/>
    <property type="match status" value="1"/>
</dbReference>
<dbReference type="CDD" id="cd05213">
    <property type="entry name" value="NAD_bind_Glutamyl_tRNA_reduct"/>
    <property type="match status" value="1"/>
</dbReference>
<evidence type="ECO:0000259" key="16">
    <source>
        <dbReference type="Pfam" id="PF01488"/>
    </source>
</evidence>
<comment type="similarity">
    <text evidence="2 9 14">Belongs to the glutamyl-tRNA reductase family.</text>
</comment>
<evidence type="ECO:0000256" key="9">
    <source>
        <dbReference type="HAMAP-Rule" id="MF_00087"/>
    </source>
</evidence>
<dbReference type="Proteomes" id="UP000185544">
    <property type="component" value="Chromosome"/>
</dbReference>
<feature type="active site" description="Nucleophile" evidence="9 10">
    <location>
        <position position="49"/>
    </location>
</feature>
<comment type="miscellaneous">
    <text evidence="9">During catalysis, the active site Cys acts as a nucleophile attacking the alpha-carbonyl group of tRNA-bound glutamate with the formation of a thioester intermediate between enzyme and glutamate, and the concomitant release of tRNA(Glu). The thioester intermediate is finally reduced by direct hydride transfer from NADPH, to form the product GSA.</text>
</comment>
<evidence type="ECO:0000256" key="4">
    <source>
        <dbReference type="ARBA" id="ARBA00022857"/>
    </source>
</evidence>
<dbReference type="Pfam" id="PF01488">
    <property type="entry name" value="Shikimate_DH"/>
    <property type="match status" value="1"/>
</dbReference>
<dbReference type="PANTHER" id="PTHR43013">
    <property type="entry name" value="GLUTAMYL-TRNA REDUCTASE"/>
    <property type="match status" value="1"/>
</dbReference>
<evidence type="ECO:0000256" key="7">
    <source>
        <dbReference type="ARBA" id="ARBA00047464"/>
    </source>
</evidence>
<evidence type="ECO:0000256" key="2">
    <source>
        <dbReference type="ARBA" id="ARBA00005916"/>
    </source>
</evidence>
<gene>
    <name evidence="9" type="primary">hemA</name>
    <name evidence="18" type="ORF">BCY86_00890</name>
</gene>
<dbReference type="InterPro" id="IPR015895">
    <property type="entry name" value="4pyrrol_synth_GluRdtase_N"/>
</dbReference>
<accession>A0A1L6MV49</accession>
<name>A0A1L6MV49_9BACT</name>
<dbReference type="AlphaFoldDB" id="A0A1L6MV49"/>
<keyword evidence="19" id="KW-1185">Reference proteome</keyword>
<comment type="pathway">
    <text evidence="1 9 14">Porphyrin-containing compound metabolism; protoporphyrin-IX biosynthesis; 5-aminolevulinate from L-glutamyl-tRNA(Glu): step 1/2.</text>
</comment>
<evidence type="ECO:0000256" key="5">
    <source>
        <dbReference type="ARBA" id="ARBA00023002"/>
    </source>
</evidence>
<dbReference type="EMBL" id="CP016908">
    <property type="protein sequence ID" value="APR99394.1"/>
    <property type="molecule type" value="Genomic_DNA"/>
</dbReference>
<feature type="domain" description="Glutamyl-tRNA reductase N-terminal" evidence="17">
    <location>
        <begin position="6"/>
        <end position="151"/>
    </location>
</feature>
<feature type="domain" description="Quinate/shikimate 5-dehydrogenase/glutamyl-tRNA reductase" evidence="16">
    <location>
        <begin position="167"/>
        <end position="297"/>
    </location>
</feature>
<evidence type="ECO:0000256" key="1">
    <source>
        <dbReference type="ARBA" id="ARBA00005059"/>
    </source>
</evidence>
<evidence type="ECO:0000256" key="13">
    <source>
        <dbReference type="PIRSR" id="PIRSR000445-4"/>
    </source>
</evidence>
<dbReference type="GO" id="GO:0050661">
    <property type="term" value="F:NADP binding"/>
    <property type="evidence" value="ECO:0007669"/>
    <property type="project" value="InterPro"/>
</dbReference>
<dbReference type="InterPro" id="IPR036453">
    <property type="entry name" value="GluRdtase_dimer_dom_sf"/>
</dbReference>
<dbReference type="OrthoDB" id="110209at2"/>
<dbReference type="SUPFAM" id="SSF69075">
    <property type="entry name" value="Glutamyl tRNA-reductase dimerization domain"/>
    <property type="match status" value="1"/>
</dbReference>
<proteinExistence type="inferred from homology"/>
<dbReference type="InterPro" id="IPR036291">
    <property type="entry name" value="NAD(P)-bd_dom_sf"/>
</dbReference>
<feature type="binding site" evidence="9 12">
    <location>
        <begin position="184"/>
        <end position="189"/>
    </location>
    <ligand>
        <name>NADP(+)</name>
        <dbReference type="ChEBI" id="CHEBI:58349"/>
    </ligand>
</feature>